<dbReference type="SUPFAM" id="SSF49742">
    <property type="entry name" value="PHM/PNGase F"/>
    <property type="match status" value="2"/>
</dbReference>
<dbReference type="EMBL" id="CP036426">
    <property type="protein sequence ID" value="QDV38912.1"/>
    <property type="molecule type" value="Genomic_DNA"/>
</dbReference>
<dbReference type="InterPro" id="IPR036939">
    <property type="entry name" value="Cu2_ascorb_mOase_N_sf"/>
</dbReference>
<dbReference type="GO" id="GO:0016715">
    <property type="term" value="F:oxidoreductase activity, acting on paired donors, with incorporation or reduction of molecular oxygen, reduced ascorbate as one donor, and incorporation of one atom of oxygen"/>
    <property type="evidence" value="ECO:0007669"/>
    <property type="project" value="InterPro"/>
</dbReference>
<gene>
    <name evidence="3" type="ORF">ElP_68720</name>
</gene>
<sequence>MGIARMLGGLVIAVAGASPSASGSGAGDVPTYHRDVAPILQGRCQDCHRPGQVAPFALLDYDHARRRASDLLLVAETGRMPPWPAAPGYGGPFRDDRTMTEGEVEVLRAWVDAGAPEGDPADAPPPREFPSSDWTLGEPGLILTMPEPYELGASGEDEFRVFVLPTDLPGDRWIRAVDFRPGNRKVVHHVIAATDSSGRARELDLEDPAPGYSAVGGFGDGVPTRSFLPIWTPGCTPHPAPEGTGYVLPKGGDVLIQVHYHKSGKVERDATAIGLYFSDEPLSREVRTGFVFPEVSTLQAIKARAKLVGSERRPGLNEFLREVLVIPPGEEHFEVRGSTREGAMLGRPLRRDVLVTGVMPHMHWLGKDFTFDAVLPDETRIPLIRIDDWDFNWQGTYSFAEPVFLPAGSWLEVVAHFDNSADNPANPHAPPVTVRWGDETDDEMCIGIFEFVPVTDADRARFEDRAKAGEAAD</sequence>
<protein>
    <recommendedName>
        <fullName evidence="5">Copper type II ascorbate-dependent monooxygenase C-terminal domain-containing protein</fullName>
    </recommendedName>
</protein>
<organism evidence="3 4">
    <name type="scientific">Tautonia plasticadhaerens</name>
    <dbReference type="NCBI Taxonomy" id="2527974"/>
    <lineage>
        <taxon>Bacteria</taxon>
        <taxon>Pseudomonadati</taxon>
        <taxon>Planctomycetota</taxon>
        <taxon>Planctomycetia</taxon>
        <taxon>Isosphaerales</taxon>
        <taxon>Isosphaeraceae</taxon>
        <taxon>Tautonia</taxon>
    </lineage>
</organism>
<dbReference type="InterPro" id="IPR008977">
    <property type="entry name" value="PHM/PNGase_F_dom_sf"/>
</dbReference>
<dbReference type="Proteomes" id="UP000317835">
    <property type="component" value="Chromosome"/>
</dbReference>
<dbReference type="KEGG" id="tpla:ElP_68720"/>
<evidence type="ECO:0008006" key="5">
    <source>
        <dbReference type="Google" id="ProtNLM"/>
    </source>
</evidence>
<proteinExistence type="predicted"/>
<dbReference type="RefSeq" id="WP_145277774.1">
    <property type="nucleotide sequence ID" value="NZ_CP036426.1"/>
</dbReference>
<reference evidence="3 4" key="1">
    <citation type="submission" date="2019-02" db="EMBL/GenBank/DDBJ databases">
        <title>Deep-cultivation of Planctomycetes and their phenomic and genomic characterization uncovers novel biology.</title>
        <authorList>
            <person name="Wiegand S."/>
            <person name="Jogler M."/>
            <person name="Boedeker C."/>
            <person name="Pinto D."/>
            <person name="Vollmers J."/>
            <person name="Rivas-Marin E."/>
            <person name="Kohn T."/>
            <person name="Peeters S.H."/>
            <person name="Heuer A."/>
            <person name="Rast P."/>
            <person name="Oberbeckmann S."/>
            <person name="Bunk B."/>
            <person name="Jeske O."/>
            <person name="Meyerdierks A."/>
            <person name="Storesund J.E."/>
            <person name="Kallscheuer N."/>
            <person name="Luecker S."/>
            <person name="Lage O.M."/>
            <person name="Pohl T."/>
            <person name="Merkel B.J."/>
            <person name="Hornburger P."/>
            <person name="Mueller R.-W."/>
            <person name="Bruemmer F."/>
            <person name="Labrenz M."/>
            <person name="Spormann A.M."/>
            <person name="Op den Camp H."/>
            <person name="Overmann J."/>
            <person name="Amann R."/>
            <person name="Jetten M.S.M."/>
            <person name="Mascher T."/>
            <person name="Medema M.H."/>
            <person name="Devos D.P."/>
            <person name="Kaster A.-K."/>
            <person name="Ovreas L."/>
            <person name="Rohde M."/>
            <person name="Galperin M.Y."/>
            <person name="Jogler C."/>
        </authorList>
    </citation>
    <scope>NUCLEOTIDE SEQUENCE [LARGE SCALE GENOMIC DNA]</scope>
    <source>
        <strain evidence="3 4">ElP</strain>
    </source>
</reference>
<feature type="region of interest" description="Disordered" evidence="2">
    <location>
        <begin position="114"/>
        <end position="133"/>
    </location>
</feature>
<evidence type="ECO:0000313" key="3">
    <source>
        <dbReference type="EMBL" id="QDV38912.1"/>
    </source>
</evidence>
<keyword evidence="4" id="KW-1185">Reference proteome</keyword>
<evidence type="ECO:0000256" key="1">
    <source>
        <dbReference type="ARBA" id="ARBA00023157"/>
    </source>
</evidence>
<accession>A0A518HDI6</accession>
<dbReference type="OrthoDB" id="258766at2"/>
<keyword evidence="1" id="KW-1015">Disulfide bond</keyword>
<dbReference type="Gene3D" id="2.60.120.230">
    <property type="match status" value="1"/>
</dbReference>
<name>A0A518HDI6_9BACT</name>
<evidence type="ECO:0000313" key="4">
    <source>
        <dbReference type="Proteomes" id="UP000317835"/>
    </source>
</evidence>
<dbReference type="GO" id="GO:0005507">
    <property type="term" value="F:copper ion binding"/>
    <property type="evidence" value="ECO:0007669"/>
    <property type="project" value="InterPro"/>
</dbReference>
<evidence type="ECO:0000256" key="2">
    <source>
        <dbReference type="SAM" id="MobiDB-lite"/>
    </source>
</evidence>
<dbReference type="Gene3D" id="2.60.120.310">
    <property type="entry name" value="Copper type II, ascorbate-dependent monooxygenase, N-terminal domain"/>
    <property type="match status" value="1"/>
</dbReference>
<dbReference type="InterPro" id="IPR014784">
    <property type="entry name" value="Cu2_ascorb_mOase-like_C"/>
</dbReference>
<dbReference type="AlphaFoldDB" id="A0A518HDI6"/>